<reference evidence="3 4" key="1">
    <citation type="submission" date="2014-04" db="EMBL/GenBank/DDBJ databases">
        <authorList>
            <consortium name="DOE Joint Genome Institute"/>
            <person name="Kuo A."/>
            <person name="Girlanda M."/>
            <person name="Perotto S."/>
            <person name="Kohler A."/>
            <person name="Nagy L.G."/>
            <person name="Floudas D."/>
            <person name="Copeland A."/>
            <person name="Barry K.W."/>
            <person name="Cichocki N."/>
            <person name="Veneault-Fourrey C."/>
            <person name="LaButti K."/>
            <person name="Lindquist E.A."/>
            <person name="Lipzen A."/>
            <person name="Lundell T."/>
            <person name="Morin E."/>
            <person name="Murat C."/>
            <person name="Sun H."/>
            <person name="Tunlid A."/>
            <person name="Henrissat B."/>
            <person name="Grigoriev I.V."/>
            <person name="Hibbett D.S."/>
            <person name="Martin F."/>
            <person name="Nordberg H.P."/>
            <person name="Cantor M.N."/>
            <person name="Hua S.X."/>
        </authorList>
    </citation>
    <scope>NUCLEOTIDE SEQUENCE [LARGE SCALE GENOMIC DNA]</scope>
    <source>
        <strain evidence="3 4">MUT 4182</strain>
    </source>
</reference>
<gene>
    <name evidence="3" type="ORF">M407DRAFT_156555</name>
</gene>
<feature type="domain" description="Isochorismatase-like" evidence="2">
    <location>
        <begin position="15"/>
        <end position="169"/>
    </location>
</feature>
<comment type="similarity">
    <text evidence="1">Belongs to the isochorismatase family.</text>
</comment>
<organism evidence="3 4">
    <name type="scientific">Tulasnella calospora MUT 4182</name>
    <dbReference type="NCBI Taxonomy" id="1051891"/>
    <lineage>
        <taxon>Eukaryota</taxon>
        <taxon>Fungi</taxon>
        <taxon>Dikarya</taxon>
        <taxon>Basidiomycota</taxon>
        <taxon>Agaricomycotina</taxon>
        <taxon>Agaricomycetes</taxon>
        <taxon>Cantharellales</taxon>
        <taxon>Tulasnellaceae</taxon>
        <taxon>Tulasnella</taxon>
    </lineage>
</organism>
<dbReference type="Proteomes" id="UP000054248">
    <property type="component" value="Unassembled WGS sequence"/>
</dbReference>
<dbReference type="Gene3D" id="3.40.50.850">
    <property type="entry name" value="Isochorismatase-like"/>
    <property type="match status" value="1"/>
</dbReference>
<dbReference type="PANTHER" id="PTHR14119">
    <property type="entry name" value="HYDROLASE"/>
    <property type="match status" value="1"/>
</dbReference>
<dbReference type="Pfam" id="PF00857">
    <property type="entry name" value="Isochorismatase"/>
    <property type="match status" value="1"/>
</dbReference>
<protein>
    <recommendedName>
        <fullName evidence="2">Isochorismatase-like domain-containing protein</fullName>
    </recommendedName>
</protein>
<dbReference type="AlphaFoldDB" id="A0A0C3QFI6"/>
<evidence type="ECO:0000259" key="2">
    <source>
        <dbReference type="Pfam" id="PF00857"/>
    </source>
</evidence>
<proteinExistence type="inferred from homology"/>
<dbReference type="STRING" id="1051891.A0A0C3QFI6"/>
<dbReference type="HOGENOM" id="CLU_066901_0_0_1"/>
<dbReference type="PANTHER" id="PTHR14119:SF3">
    <property type="entry name" value="ISOCHORISMATASE DOMAIN-CONTAINING PROTEIN 2"/>
    <property type="match status" value="1"/>
</dbReference>
<dbReference type="InterPro" id="IPR050993">
    <property type="entry name" value="Isochorismatase_domain"/>
</dbReference>
<dbReference type="EMBL" id="KN822974">
    <property type="protein sequence ID" value="KIO30190.1"/>
    <property type="molecule type" value="Genomic_DNA"/>
</dbReference>
<sequence length="214" mass="23196">MASYARVIKIVPERTAFFVCDIQDRMRGAVSNYDSVIKTAARMVRVAELFKVPVVITEQVPKVFQGTVPEVMDRFSTLPESQRFGPYPKTKFGMIIPEVETILSQKDIQSVVLFGVESHICIVQTAMALLAGGKDVHALADGVSSINAEEVPIALARMRQAGASVTTSESLVYEMMGDAGDSSKFKPFAAVMKEEKSNISESLKSLLGNAGTSV</sequence>
<dbReference type="OrthoDB" id="269496at2759"/>
<accession>A0A0C3QFI6</accession>
<name>A0A0C3QFI6_9AGAM</name>
<keyword evidence="4" id="KW-1185">Reference proteome</keyword>
<dbReference type="InterPro" id="IPR036380">
    <property type="entry name" value="Isochorismatase-like_sf"/>
</dbReference>
<dbReference type="InterPro" id="IPR000868">
    <property type="entry name" value="Isochorismatase-like_dom"/>
</dbReference>
<reference evidence="4" key="2">
    <citation type="submission" date="2015-01" db="EMBL/GenBank/DDBJ databases">
        <title>Evolutionary Origins and Diversification of the Mycorrhizal Mutualists.</title>
        <authorList>
            <consortium name="DOE Joint Genome Institute"/>
            <consortium name="Mycorrhizal Genomics Consortium"/>
            <person name="Kohler A."/>
            <person name="Kuo A."/>
            <person name="Nagy L.G."/>
            <person name="Floudas D."/>
            <person name="Copeland A."/>
            <person name="Barry K.W."/>
            <person name="Cichocki N."/>
            <person name="Veneault-Fourrey C."/>
            <person name="LaButti K."/>
            <person name="Lindquist E.A."/>
            <person name="Lipzen A."/>
            <person name="Lundell T."/>
            <person name="Morin E."/>
            <person name="Murat C."/>
            <person name="Riley R."/>
            <person name="Ohm R."/>
            <person name="Sun H."/>
            <person name="Tunlid A."/>
            <person name="Henrissat B."/>
            <person name="Grigoriev I.V."/>
            <person name="Hibbett D.S."/>
            <person name="Martin F."/>
        </authorList>
    </citation>
    <scope>NUCLEOTIDE SEQUENCE [LARGE SCALE GENOMIC DNA]</scope>
    <source>
        <strain evidence="4">MUT 4182</strain>
    </source>
</reference>
<evidence type="ECO:0000256" key="1">
    <source>
        <dbReference type="ARBA" id="ARBA00006336"/>
    </source>
</evidence>
<evidence type="ECO:0000313" key="4">
    <source>
        <dbReference type="Proteomes" id="UP000054248"/>
    </source>
</evidence>
<dbReference type="SUPFAM" id="SSF52499">
    <property type="entry name" value="Isochorismatase-like hydrolases"/>
    <property type="match status" value="1"/>
</dbReference>
<evidence type="ECO:0000313" key="3">
    <source>
        <dbReference type="EMBL" id="KIO30190.1"/>
    </source>
</evidence>